<gene>
    <name evidence="2" type="ORF">R7226_23385</name>
</gene>
<dbReference type="RefSeq" id="WP_318599774.1">
    <property type="nucleotide sequence ID" value="NZ_JAWSTH010000082.1"/>
</dbReference>
<dbReference type="Pfam" id="PF21814">
    <property type="entry name" value="DUF6883"/>
    <property type="match status" value="1"/>
</dbReference>
<protein>
    <recommendedName>
        <fullName evidence="1">DUF6883 domain-containing protein</fullName>
    </recommendedName>
</protein>
<evidence type="ECO:0000313" key="2">
    <source>
        <dbReference type="EMBL" id="MDW5597310.1"/>
    </source>
</evidence>
<evidence type="ECO:0000259" key="1">
    <source>
        <dbReference type="Pfam" id="PF21814"/>
    </source>
</evidence>
<name>A0ABU4HVF8_9ACTN</name>
<accession>A0ABU4HVF8</accession>
<comment type="caution">
    <text evidence="2">The sequence shown here is derived from an EMBL/GenBank/DDBJ whole genome shotgun (WGS) entry which is preliminary data.</text>
</comment>
<feature type="domain" description="DUF6883" evidence="1">
    <location>
        <begin position="11"/>
        <end position="122"/>
    </location>
</feature>
<dbReference type="EMBL" id="JAWSTH010000082">
    <property type="protein sequence ID" value="MDW5597310.1"/>
    <property type="molecule type" value="Genomic_DNA"/>
</dbReference>
<sequence length="124" mass="13802">MTRPPTIGEHLPRAAEAYGIEAKVTAYCLNLDHEIGGPKAQGFLRILGIGLEDADHLVTELRDGVQVARISDVRDNTPFGILCEVRVPVRGLRERRDRIVAITTSWELRDADDRPRLVTAYIDG</sequence>
<evidence type="ECO:0000313" key="3">
    <source>
        <dbReference type="Proteomes" id="UP001284601"/>
    </source>
</evidence>
<organism evidence="2 3">
    <name type="scientific">Conexibacter stalactiti</name>
    <dbReference type="NCBI Taxonomy" id="1940611"/>
    <lineage>
        <taxon>Bacteria</taxon>
        <taxon>Bacillati</taxon>
        <taxon>Actinomycetota</taxon>
        <taxon>Thermoleophilia</taxon>
        <taxon>Solirubrobacterales</taxon>
        <taxon>Conexibacteraceae</taxon>
        <taxon>Conexibacter</taxon>
    </lineage>
</organism>
<reference evidence="3" key="1">
    <citation type="submission" date="2023-07" db="EMBL/GenBank/DDBJ databases">
        <title>Conexibacter stalactiti sp. nov., isolated from stalactites in a lava cave and emended description of the genus Conexibacter.</title>
        <authorList>
            <person name="Lee S.D."/>
        </authorList>
    </citation>
    <scope>NUCLEOTIDE SEQUENCE [LARGE SCALE GENOMIC DNA]</scope>
    <source>
        <strain evidence="3">KCTC 39840</strain>
    </source>
</reference>
<keyword evidence="3" id="KW-1185">Reference proteome</keyword>
<proteinExistence type="predicted"/>
<dbReference type="InterPro" id="IPR049250">
    <property type="entry name" value="DUF6883"/>
</dbReference>
<dbReference type="Proteomes" id="UP001284601">
    <property type="component" value="Unassembled WGS sequence"/>
</dbReference>